<comment type="cofactor">
    <cofactor evidence="6">
        <name>Fe(2+)</name>
        <dbReference type="ChEBI" id="CHEBI:29033"/>
    </cofactor>
    <text evidence="6">Binds 1 Fe(2+) ion per subunit.</text>
</comment>
<dbReference type="GO" id="GO:0035516">
    <property type="term" value="F:broad specificity oxidative DNA demethylase activity"/>
    <property type="evidence" value="ECO:0007669"/>
    <property type="project" value="TreeGrafter"/>
</dbReference>
<feature type="region of interest" description="Disordered" evidence="7">
    <location>
        <begin position="23"/>
        <end position="48"/>
    </location>
</feature>
<feature type="compositionally biased region" description="Low complexity" evidence="7">
    <location>
        <begin position="29"/>
        <end position="42"/>
    </location>
</feature>
<evidence type="ECO:0000313" key="10">
    <source>
        <dbReference type="Proteomes" id="UP001454036"/>
    </source>
</evidence>
<feature type="binding site" evidence="6">
    <location>
        <position position="375"/>
    </location>
    <ligand>
        <name>Fe cation</name>
        <dbReference type="ChEBI" id="CHEBI:24875"/>
        <note>catalytic</note>
    </ligand>
</feature>
<protein>
    <submittedName>
        <fullName evidence="9">DNA metabolism protein</fullName>
    </submittedName>
</protein>
<name>A0AAV3NKU5_LITER</name>
<dbReference type="Pfam" id="PF13532">
    <property type="entry name" value="2OG-FeII_Oxy_2"/>
    <property type="match status" value="1"/>
</dbReference>
<dbReference type="PANTHER" id="PTHR16557">
    <property type="entry name" value="ALKYLATED DNA REPAIR PROTEIN ALKB-RELATED"/>
    <property type="match status" value="1"/>
</dbReference>
<dbReference type="PROSITE" id="PS51471">
    <property type="entry name" value="FE2OG_OXY"/>
    <property type="match status" value="1"/>
</dbReference>
<comment type="caution">
    <text evidence="9">The sequence shown here is derived from an EMBL/GenBank/DDBJ whole genome shotgun (WGS) entry which is preliminary data.</text>
</comment>
<keyword evidence="10" id="KW-1185">Reference proteome</keyword>
<dbReference type="GO" id="GO:0005737">
    <property type="term" value="C:cytoplasm"/>
    <property type="evidence" value="ECO:0007669"/>
    <property type="project" value="TreeGrafter"/>
</dbReference>
<dbReference type="GO" id="GO:0035513">
    <property type="term" value="P:oxidative RNA demethylation"/>
    <property type="evidence" value="ECO:0007669"/>
    <property type="project" value="TreeGrafter"/>
</dbReference>
<dbReference type="EMBL" id="BAABME010000135">
    <property type="protein sequence ID" value="GAA0139960.1"/>
    <property type="molecule type" value="Genomic_DNA"/>
</dbReference>
<evidence type="ECO:0000256" key="6">
    <source>
        <dbReference type="PIRSR" id="PIRSR604574-2"/>
    </source>
</evidence>
<comment type="similarity">
    <text evidence="1">Belongs to the alkB family.</text>
</comment>
<dbReference type="InterPro" id="IPR037151">
    <property type="entry name" value="AlkB-like_sf"/>
</dbReference>
<dbReference type="PANTHER" id="PTHR16557:SF2">
    <property type="entry name" value="NUCLEIC ACID DIOXYGENASE ALKBH1"/>
    <property type="match status" value="1"/>
</dbReference>
<feature type="region of interest" description="Disordered" evidence="7">
    <location>
        <begin position="103"/>
        <end position="143"/>
    </location>
</feature>
<dbReference type="InterPro" id="IPR027450">
    <property type="entry name" value="AlkB-like"/>
</dbReference>
<feature type="binding site" evidence="6">
    <location>
        <position position="315"/>
    </location>
    <ligand>
        <name>Fe cation</name>
        <dbReference type="ChEBI" id="CHEBI:24875"/>
        <note>catalytic</note>
    </ligand>
</feature>
<dbReference type="InterPro" id="IPR005123">
    <property type="entry name" value="Oxoglu/Fe-dep_dioxygenase_dom"/>
</dbReference>
<dbReference type="SUPFAM" id="SSF51197">
    <property type="entry name" value="Clavaminate synthase-like"/>
    <property type="match status" value="1"/>
</dbReference>
<evidence type="ECO:0000313" key="9">
    <source>
        <dbReference type="EMBL" id="GAA0139960.1"/>
    </source>
</evidence>
<dbReference type="Proteomes" id="UP001454036">
    <property type="component" value="Unassembled WGS sequence"/>
</dbReference>
<feature type="compositionally biased region" description="Basic and acidic residues" evidence="7">
    <location>
        <begin position="107"/>
        <end position="143"/>
    </location>
</feature>
<evidence type="ECO:0000256" key="7">
    <source>
        <dbReference type="SAM" id="MobiDB-lite"/>
    </source>
</evidence>
<dbReference type="AlphaFoldDB" id="A0AAV3NKU5"/>
<sequence>MNGGGRKNLPVCLLMKVEDKRSYYKPKNGSRSDGSGNRGISSVKSVPKWSDVVTPSNVSHKPAPPVGFAKASSPVGNLRCDGAPASVGPRLVFGAVSGNSNIGVGHPSEELEEQTRRLSEERDVISESSKLDNLGEKKDQASQEKTKINGGFDIFKTAPVFQLKAPLHLKNREKRRENTLSGGPNIKVLRPGMLHLRHYISVADQVRILQTCRNLGLQGPRGFYQPYGKLNRLMMILGKNWDHQKNMYVDVNPFDGLKPLPIPAEFRKFSDQAIRDSHDHLRKQSVMDVESTLPPLTPDICVVNFYSKSSRLGVHQDKNESKESLRKGLPVVSISIGDSAEFVYGDQGDVDKLEKVVLESGDILIFGGWSRLVFHGVTTIKPDTAPKVLLEETNLRPGRINLTFRQFQ</sequence>
<keyword evidence="3" id="KW-0223">Dioxygenase</keyword>
<feature type="domain" description="Fe2OG dioxygenase" evidence="8">
    <location>
        <begin position="297"/>
        <end position="408"/>
    </location>
</feature>
<dbReference type="Gene3D" id="2.60.120.590">
    <property type="entry name" value="Alpha-ketoglutarate-dependent dioxygenase AlkB-like"/>
    <property type="match status" value="1"/>
</dbReference>
<dbReference type="GO" id="GO:0008198">
    <property type="term" value="F:ferrous iron binding"/>
    <property type="evidence" value="ECO:0007669"/>
    <property type="project" value="TreeGrafter"/>
</dbReference>
<keyword evidence="2 6" id="KW-0479">Metal-binding</keyword>
<feature type="binding site" evidence="6">
    <location>
        <position position="317"/>
    </location>
    <ligand>
        <name>Fe cation</name>
        <dbReference type="ChEBI" id="CHEBI:24875"/>
        <note>catalytic</note>
    </ligand>
</feature>
<evidence type="ECO:0000256" key="3">
    <source>
        <dbReference type="ARBA" id="ARBA00022964"/>
    </source>
</evidence>
<reference evidence="9 10" key="1">
    <citation type="submission" date="2024-01" db="EMBL/GenBank/DDBJ databases">
        <title>The complete chloroplast genome sequence of Lithospermum erythrorhizon: insights into the phylogenetic relationship among Boraginaceae species and the maternal lineages of purple gromwells.</title>
        <authorList>
            <person name="Okada T."/>
            <person name="Watanabe K."/>
        </authorList>
    </citation>
    <scope>NUCLEOTIDE SEQUENCE [LARGE SCALE GENOMIC DNA]</scope>
</reference>
<evidence type="ECO:0000259" key="8">
    <source>
        <dbReference type="PROSITE" id="PS51471"/>
    </source>
</evidence>
<gene>
    <name evidence="9" type="ORF">LIER_01398</name>
</gene>
<evidence type="ECO:0000256" key="5">
    <source>
        <dbReference type="ARBA" id="ARBA00023004"/>
    </source>
</evidence>
<keyword evidence="4" id="KW-0560">Oxidoreductase</keyword>
<evidence type="ECO:0000256" key="2">
    <source>
        <dbReference type="ARBA" id="ARBA00022723"/>
    </source>
</evidence>
<evidence type="ECO:0000256" key="1">
    <source>
        <dbReference type="ARBA" id="ARBA00007879"/>
    </source>
</evidence>
<accession>A0AAV3NKU5</accession>
<evidence type="ECO:0000256" key="4">
    <source>
        <dbReference type="ARBA" id="ARBA00023002"/>
    </source>
</evidence>
<proteinExistence type="inferred from homology"/>
<dbReference type="InterPro" id="IPR004574">
    <property type="entry name" value="Alkb"/>
</dbReference>
<dbReference type="GO" id="GO:0035515">
    <property type="term" value="F:oxidative RNA demethylase activity"/>
    <property type="evidence" value="ECO:0007669"/>
    <property type="project" value="TreeGrafter"/>
</dbReference>
<organism evidence="9 10">
    <name type="scientific">Lithospermum erythrorhizon</name>
    <name type="common">Purple gromwell</name>
    <name type="synonym">Lithospermum officinale var. erythrorhizon</name>
    <dbReference type="NCBI Taxonomy" id="34254"/>
    <lineage>
        <taxon>Eukaryota</taxon>
        <taxon>Viridiplantae</taxon>
        <taxon>Streptophyta</taxon>
        <taxon>Embryophyta</taxon>
        <taxon>Tracheophyta</taxon>
        <taxon>Spermatophyta</taxon>
        <taxon>Magnoliopsida</taxon>
        <taxon>eudicotyledons</taxon>
        <taxon>Gunneridae</taxon>
        <taxon>Pentapetalae</taxon>
        <taxon>asterids</taxon>
        <taxon>lamiids</taxon>
        <taxon>Boraginales</taxon>
        <taxon>Boraginaceae</taxon>
        <taxon>Boraginoideae</taxon>
        <taxon>Lithospermeae</taxon>
        <taxon>Lithospermum</taxon>
    </lineage>
</organism>
<keyword evidence="5 6" id="KW-0408">Iron</keyword>